<keyword evidence="1" id="KW-0812">Transmembrane</keyword>
<dbReference type="Proteomes" id="UP000199427">
    <property type="component" value="Unassembled WGS sequence"/>
</dbReference>
<sequence>MESIIPLALGFILNLIIYKMATILNENQKRSVIISLIFGTSTVLLGLLTRLVTLSDIGIGMLIATVFLFAFLLGKKKMEQARS</sequence>
<gene>
    <name evidence="2" type="ORF">SAMN05216362_1074</name>
</gene>
<accession>A0A1H9DHP0</accession>
<dbReference type="STRING" id="571933.SAMN05216362_1074"/>
<reference evidence="2 3" key="1">
    <citation type="submission" date="2016-10" db="EMBL/GenBank/DDBJ databases">
        <authorList>
            <person name="de Groot N.N."/>
        </authorList>
    </citation>
    <scope>NUCLEOTIDE SEQUENCE [LARGE SCALE GENOMIC DNA]</scope>
    <source>
        <strain evidence="2 3">DSM 21633</strain>
    </source>
</reference>
<feature type="transmembrane region" description="Helical" evidence="1">
    <location>
        <begin position="31"/>
        <end position="51"/>
    </location>
</feature>
<evidence type="ECO:0000256" key="1">
    <source>
        <dbReference type="SAM" id="Phobius"/>
    </source>
</evidence>
<feature type="transmembrane region" description="Helical" evidence="1">
    <location>
        <begin position="57"/>
        <end position="74"/>
    </location>
</feature>
<evidence type="ECO:0008006" key="4">
    <source>
        <dbReference type="Google" id="ProtNLM"/>
    </source>
</evidence>
<keyword evidence="3" id="KW-1185">Reference proteome</keyword>
<name>A0A1H9DHP0_9BACI</name>
<keyword evidence="1" id="KW-1133">Transmembrane helix</keyword>
<evidence type="ECO:0000313" key="3">
    <source>
        <dbReference type="Proteomes" id="UP000199427"/>
    </source>
</evidence>
<organism evidence="2 3">
    <name type="scientific">Piscibacillus halophilus</name>
    <dbReference type="NCBI Taxonomy" id="571933"/>
    <lineage>
        <taxon>Bacteria</taxon>
        <taxon>Bacillati</taxon>
        <taxon>Bacillota</taxon>
        <taxon>Bacilli</taxon>
        <taxon>Bacillales</taxon>
        <taxon>Bacillaceae</taxon>
        <taxon>Piscibacillus</taxon>
    </lineage>
</organism>
<dbReference type="RefSeq" id="WP_091772980.1">
    <property type="nucleotide sequence ID" value="NZ_CAESCL010000095.1"/>
</dbReference>
<feature type="transmembrane region" description="Helical" evidence="1">
    <location>
        <begin position="6"/>
        <end position="24"/>
    </location>
</feature>
<dbReference type="EMBL" id="FOES01000007">
    <property type="protein sequence ID" value="SEQ12258.1"/>
    <property type="molecule type" value="Genomic_DNA"/>
</dbReference>
<protein>
    <recommendedName>
        <fullName evidence="4">YlaH-like protein</fullName>
    </recommendedName>
</protein>
<dbReference type="AlphaFoldDB" id="A0A1H9DHP0"/>
<proteinExistence type="predicted"/>
<evidence type="ECO:0000313" key="2">
    <source>
        <dbReference type="EMBL" id="SEQ12258.1"/>
    </source>
</evidence>
<keyword evidence="1" id="KW-0472">Membrane</keyword>